<dbReference type="PANTHER" id="PTHR23506:SF37">
    <property type="entry name" value="MAJOR FACILITATOR SUPERFAMILY (MFS) PROFILE DOMAIN-CONTAINING PROTEIN"/>
    <property type="match status" value="1"/>
</dbReference>
<feature type="transmembrane region" description="Helical" evidence="6">
    <location>
        <begin position="370"/>
        <end position="389"/>
    </location>
</feature>
<keyword evidence="2" id="KW-0813">Transport</keyword>
<evidence type="ECO:0000313" key="9">
    <source>
        <dbReference type="Proteomes" id="UP001172155"/>
    </source>
</evidence>
<dbReference type="GO" id="GO:0022857">
    <property type="term" value="F:transmembrane transporter activity"/>
    <property type="evidence" value="ECO:0007669"/>
    <property type="project" value="InterPro"/>
</dbReference>
<dbReference type="PANTHER" id="PTHR23506">
    <property type="entry name" value="GH10249P"/>
    <property type="match status" value="1"/>
</dbReference>
<dbReference type="InterPro" id="IPR036259">
    <property type="entry name" value="MFS_trans_sf"/>
</dbReference>
<accession>A0AA40F5N8</accession>
<dbReference type="Proteomes" id="UP001172155">
    <property type="component" value="Unassembled WGS sequence"/>
</dbReference>
<dbReference type="Pfam" id="PF07690">
    <property type="entry name" value="MFS_1"/>
    <property type="match status" value="1"/>
</dbReference>
<reference evidence="8" key="1">
    <citation type="submission" date="2023-06" db="EMBL/GenBank/DDBJ databases">
        <title>Genome-scale phylogeny and comparative genomics of the fungal order Sordariales.</title>
        <authorList>
            <consortium name="Lawrence Berkeley National Laboratory"/>
            <person name="Hensen N."/>
            <person name="Bonometti L."/>
            <person name="Westerberg I."/>
            <person name="Brannstrom I.O."/>
            <person name="Guillou S."/>
            <person name="Cros-Aarteil S."/>
            <person name="Calhoun S."/>
            <person name="Haridas S."/>
            <person name="Kuo A."/>
            <person name="Mondo S."/>
            <person name="Pangilinan J."/>
            <person name="Riley R."/>
            <person name="LaButti K."/>
            <person name="Andreopoulos B."/>
            <person name="Lipzen A."/>
            <person name="Chen C."/>
            <person name="Yanf M."/>
            <person name="Daum C."/>
            <person name="Ng V."/>
            <person name="Clum A."/>
            <person name="Steindorff A."/>
            <person name="Ohm R."/>
            <person name="Martin F."/>
            <person name="Silar P."/>
            <person name="Natvig D."/>
            <person name="Lalanne C."/>
            <person name="Gautier V."/>
            <person name="Ament-velasquez S.L."/>
            <person name="Kruys A."/>
            <person name="Hutchinson M.I."/>
            <person name="Powell A.J."/>
            <person name="Barry K."/>
            <person name="Miller A.N."/>
            <person name="Grigoriev I.V."/>
            <person name="Debuchy R."/>
            <person name="Gladieux P."/>
            <person name="Thoren M.H."/>
            <person name="Johannesson H."/>
        </authorList>
    </citation>
    <scope>NUCLEOTIDE SEQUENCE</scope>
    <source>
        <strain evidence="8">SMH3187-1</strain>
    </source>
</reference>
<keyword evidence="3 6" id="KW-0812">Transmembrane</keyword>
<dbReference type="Gene3D" id="1.20.1250.20">
    <property type="entry name" value="MFS general substrate transporter like domains"/>
    <property type="match status" value="2"/>
</dbReference>
<protein>
    <submittedName>
        <fullName evidence="8">Major facilitator superfamily domain-containing protein</fullName>
    </submittedName>
</protein>
<evidence type="ECO:0000256" key="4">
    <source>
        <dbReference type="ARBA" id="ARBA00022989"/>
    </source>
</evidence>
<evidence type="ECO:0000256" key="3">
    <source>
        <dbReference type="ARBA" id="ARBA00022692"/>
    </source>
</evidence>
<feature type="domain" description="Major facilitator superfamily (MFS) profile" evidence="7">
    <location>
        <begin position="20"/>
        <end position="429"/>
    </location>
</feature>
<feature type="transmembrane region" description="Helical" evidence="6">
    <location>
        <begin position="219"/>
        <end position="246"/>
    </location>
</feature>
<feature type="transmembrane region" description="Helical" evidence="6">
    <location>
        <begin position="117"/>
        <end position="139"/>
    </location>
</feature>
<comment type="subcellular location">
    <subcellularLocation>
        <location evidence="1">Membrane</location>
        <topology evidence="1">Multi-pass membrane protein</topology>
    </subcellularLocation>
</comment>
<dbReference type="SUPFAM" id="SSF103473">
    <property type="entry name" value="MFS general substrate transporter"/>
    <property type="match status" value="1"/>
</dbReference>
<dbReference type="InterPro" id="IPR011701">
    <property type="entry name" value="MFS"/>
</dbReference>
<feature type="transmembrane region" description="Helical" evidence="6">
    <location>
        <begin position="297"/>
        <end position="320"/>
    </location>
</feature>
<dbReference type="GO" id="GO:0016020">
    <property type="term" value="C:membrane"/>
    <property type="evidence" value="ECO:0007669"/>
    <property type="project" value="UniProtKB-SubCell"/>
</dbReference>
<proteinExistence type="predicted"/>
<keyword evidence="5 6" id="KW-0472">Membrane</keyword>
<dbReference type="AlphaFoldDB" id="A0AA40F5N8"/>
<dbReference type="CDD" id="cd17325">
    <property type="entry name" value="MFS_MdtG_SLC18_like"/>
    <property type="match status" value="1"/>
</dbReference>
<name>A0AA40F5N8_9PEZI</name>
<dbReference type="EMBL" id="JAUKUD010000002">
    <property type="protein sequence ID" value="KAK0751654.1"/>
    <property type="molecule type" value="Genomic_DNA"/>
</dbReference>
<feature type="transmembrane region" description="Helical" evidence="6">
    <location>
        <begin position="326"/>
        <end position="349"/>
    </location>
</feature>
<dbReference type="InterPro" id="IPR020846">
    <property type="entry name" value="MFS_dom"/>
</dbReference>
<sequence>MSRPGLFSTLFPWRVHPTFTVLTVATGQFSDFFLFGMRVPLLPHLIRTHLHVSEAQVQSRVAILLAAFSLATLVTAIPAGWLADFGWLRGRLYLAGLGALLWSTIVFYTARTWETILLSRVLNGISAAVLYAAGFAMVVDVVPPGDLGKALGTIRSIAAVGELTGPPAGGLIYTHWGFGGILNVSLAALAVDLVMRALMVDRPREPVSRTRREKDKPVAMLPILSCLDDSQLVVPLILSFIQYIILGTFDSTLALEASNQFGIHPGRVGAIFLALAIPVLALAPLAGWAVDRLGPRVVAVVGFGCFAPTLAGMFFSRFIQDLSVRFGVFLCLLVLQGVCLAIVSTPSMIKAKQAVEKTVRDDPARFGSRGAMGQMFGLTTLVSSSGLLVGDYVCAAVRDAIGYGFMNLILSGLCILAAVLAWVFFREEVDEVGSPDDAECLEFE</sequence>
<gene>
    <name evidence="8" type="ORF">B0T18DRAFT_426263</name>
</gene>
<evidence type="ECO:0000256" key="6">
    <source>
        <dbReference type="SAM" id="Phobius"/>
    </source>
</evidence>
<dbReference type="PROSITE" id="PS50850">
    <property type="entry name" value="MFS"/>
    <property type="match status" value="1"/>
</dbReference>
<organism evidence="8 9">
    <name type="scientific">Schizothecium vesticola</name>
    <dbReference type="NCBI Taxonomy" id="314040"/>
    <lineage>
        <taxon>Eukaryota</taxon>
        <taxon>Fungi</taxon>
        <taxon>Dikarya</taxon>
        <taxon>Ascomycota</taxon>
        <taxon>Pezizomycotina</taxon>
        <taxon>Sordariomycetes</taxon>
        <taxon>Sordariomycetidae</taxon>
        <taxon>Sordariales</taxon>
        <taxon>Schizotheciaceae</taxon>
        <taxon>Schizothecium</taxon>
    </lineage>
</organism>
<feature type="transmembrane region" description="Helical" evidence="6">
    <location>
        <begin position="20"/>
        <end position="41"/>
    </location>
</feature>
<evidence type="ECO:0000256" key="1">
    <source>
        <dbReference type="ARBA" id="ARBA00004141"/>
    </source>
</evidence>
<evidence type="ECO:0000256" key="2">
    <source>
        <dbReference type="ARBA" id="ARBA00022448"/>
    </source>
</evidence>
<evidence type="ECO:0000256" key="5">
    <source>
        <dbReference type="ARBA" id="ARBA00023136"/>
    </source>
</evidence>
<comment type="caution">
    <text evidence="8">The sequence shown here is derived from an EMBL/GenBank/DDBJ whole genome shotgun (WGS) entry which is preliminary data.</text>
</comment>
<feature type="transmembrane region" description="Helical" evidence="6">
    <location>
        <begin position="93"/>
        <end position="110"/>
    </location>
</feature>
<feature type="transmembrane region" description="Helical" evidence="6">
    <location>
        <begin position="266"/>
        <end position="290"/>
    </location>
</feature>
<feature type="transmembrane region" description="Helical" evidence="6">
    <location>
        <begin position="401"/>
        <end position="425"/>
    </location>
</feature>
<feature type="transmembrane region" description="Helical" evidence="6">
    <location>
        <begin position="176"/>
        <end position="198"/>
    </location>
</feature>
<evidence type="ECO:0000313" key="8">
    <source>
        <dbReference type="EMBL" id="KAK0751654.1"/>
    </source>
</evidence>
<keyword evidence="9" id="KW-1185">Reference proteome</keyword>
<feature type="transmembrane region" description="Helical" evidence="6">
    <location>
        <begin position="61"/>
        <end position="81"/>
    </location>
</feature>
<dbReference type="InterPro" id="IPR050930">
    <property type="entry name" value="MFS_Vesicular_Transporter"/>
</dbReference>
<keyword evidence="4 6" id="KW-1133">Transmembrane helix</keyword>
<evidence type="ECO:0000259" key="7">
    <source>
        <dbReference type="PROSITE" id="PS50850"/>
    </source>
</evidence>